<accession>A0A840DRS0</accession>
<dbReference type="AlphaFoldDB" id="A0A840DRS0"/>
<feature type="transmembrane region" description="Helical" evidence="1">
    <location>
        <begin position="37"/>
        <end position="58"/>
    </location>
</feature>
<protein>
    <recommendedName>
        <fullName evidence="5">MFS transporter</fullName>
    </recommendedName>
</protein>
<feature type="transmembrane region" description="Helical" evidence="1">
    <location>
        <begin position="126"/>
        <end position="143"/>
    </location>
</feature>
<feature type="signal peptide" evidence="2">
    <location>
        <begin position="1"/>
        <end position="25"/>
    </location>
</feature>
<keyword evidence="2" id="KW-0732">Signal</keyword>
<feature type="transmembrane region" description="Helical" evidence="1">
    <location>
        <begin position="65"/>
        <end position="84"/>
    </location>
</feature>
<evidence type="ECO:0000256" key="1">
    <source>
        <dbReference type="SAM" id="Phobius"/>
    </source>
</evidence>
<keyword evidence="1" id="KW-0812">Transmembrane</keyword>
<sequence>MTTLRSNRQARVSVGLLTATLATCAAAVSHTFADAAAPSLFAVALAVVLTAPLAVFALGRKHTKGALAVAVLLTQLLFHWVFIWCTPASLKLFETAGSHQHGHTAAAHFDFAAATTATAGHSAQMLVAHVIAALFALALLLTAEHAYGFILGYTTAAVRAVGLLRGGGSIHTPKNLRLPQFAVPSLKTQILLLSRGLRAPPVRAVS</sequence>
<gene>
    <name evidence="3" type="ORF">F5897_001549</name>
</gene>
<keyword evidence="4" id="KW-1185">Reference proteome</keyword>
<evidence type="ECO:0000313" key="4">
    <source>
        <dbReference type="Proteomes" id="UP000571183"/>
    </source>
</evidence>
<evidence type="ECO:0000256" key="2">
    <source>
        <dbReference type="SAM" id="SignalP"/>
    </source>
</evidence>
<keyword evidence="1" id="KW-1133">Transmembrane helix</keyword>
<name>A0A840DRS0_9MICO</name>
<keyword evidence="1" id="KW-0472">Membrane</keyword>
<evidence type="ECO:0008006" key="5">
    <source>
        <dbReference type="Google" id="ProtNLM"/>
    </source>
</evidence>
<dbReference type="Proteomes" id="UP000571183">
    <property type="component" value="Unassembled WGS sequence"/>
</dbReference>
<organism evidence="3 4">
    <name type="scientific">Canibacter oris</name>
    <dbReference type="NCBI Taxonomy" id="1365628"/>
    <lineage>
        <taxon>Bacteria</taxon>
        <taxon>Bacillati</taxon>
        <taxon>Actinomycetota</taxon>
        <taxon>Actinomycetes</taxon>
        <taxon>Micrococcales</taxon>
        <taxon>Microbacteriaceae</taxon>
        <taxon>Canibacter</taxon>
    </lineage>
</organism>
<feature type="chain" id="PRO_5039013835" description="MFS transporter" evidence="2">
    <location>
        <begin position="26"/>
        <end position="206"/>
    </location>
</feature>
<dbReference type="EMBL" id="JACIFD010000021">
    <property type="protein sequence ID" value="MBB4072219.1"/>
    <property type="molecule type" value="Genomic_DNA"/>
</dbReference>
<dbReference type="RefSeq" id="WP_183305074.1">
    <property type="nucleotide sequence ID" value="NZ_JACIFD010000021.1"/>
</dbReference>
<proteinExistence type="predicted"/>
<evidence type="ECO:0000313" key="3">
    <source>
        <dbReference type="EMBL" id="MBB4072219.1"/>
    </source>
</evidence>
<reference evidence="3" key="1">
    <citation type="submission" date="2020-08" db="EMBL/GenBank/DDBJ databases">
        <title>Sequencing the genomes of 1000 actinobacteria strains.</title>
        <authorList>
            <person name="Klenk H.-P."/>
        </authorList>
    </citation>
    <scope>NUCLEOTIDE SEQUENCE [LARGE SCALE GENOMIC DNA]</scope>
    <source>
        <strain evidence="3">DSM 27064</strain>
    </source>
</reference>
<comment type="caution">
    <text evidence="3">The sequence shown here is derived from an EMBL/GenBank/DDBJ whole genome shotgun (WGS) entry which is preliminary data.</text>
</comment>